<feature type="compositionally biased region" description="Basic and acidic residues" evidence="1">
    <location>
        <begin position="67"/>
        <end position="77"/>
    </location>
</feature>
<reference evidence="2" key="1">
    <citation type="submission" date="2022-11" db="EMBL/GenBank/DDBJ databases">
        <title>Centuries of genome instability and evolution in soft-shell clam transmissible cancer (bioRxiv).</title>
        <authorList>
            <person name="Hart S.F.M."/>
            <person name="Yonemitsu M.A."/>
            <person name="Giersch R.M."/>
            <person name="Beal B.F."/>
            <person name="Arriagada G."/>
            <person name="Davis B.W."/>
            <person name="Ostrander E.A."/>
            <person name="Goff S.P."/>
            <person name="Metzger M.J."/>
        </authorList>
    </citation>
    <scope>NUCLEOTIDE SEQUENCE</scope>
    <source>
        <strain evidence="2">MELC-2E11</strain>
        <tissue evidence="2">Siphon/mantle</tissue>
    </source>
</reference>
<evidence type="ECO:0000313" key="2">
    <source>
        <dbReference type="EMBL" id="WAQ96645.1"/>
    </source>
</evidence>
<sequence length="101" mass="11379">MVERVGEGNDRRRWAANGEKEWEKEAIEGDGLLMERGKEEGGTVERVGEGNDRRRWAANGEVKKKGGVVERAGEGNDRWIWGANGEDKKKGDGRKSGRRKR</sequence>
<dbReference type="EMBL" id="CP111013">
    <property type="protein sequence ID" value="WAQ96645.1"/>
    <property type="molecule type" value="Genomic_DNA"/>
</dbReference>
<protein>
    <submittedName>
        <fullName evidence="2">Uncharacterized protein</fullName>
    </submittedName>
</protein>
<accession>A0ABY7DIW6</accession>
<evidence type="ECO:0000313" key="3">
    <source>
        <dbReference type="Proteomes" id="UP001164746"/>
    </source>
</evidence>
<name>A0ABY7DIW6_MYAAR</name>
<dbReference type="Proteomes" id="UP001164746">
    <property type="component" value="Chromosome 2"/>
</dbReference>
<organism evidence="2 3">
    <name type="scientific">Mya arenaria</name>
    <name type="common">Soft-shell clam</name>
    <dbReference type="NCBI Taxonomy" id="6604"/>
    <lineage>
        <taxon>Eukaryota</taxon>
        <taxon>Metazoa</taxon>
        <taxon>Spiralia</taxon>
        <taxon>Lophotrochozoa</taxon>
        <taxon>Mollusca</taxon>
        <taxon>Bivalvia</taxon>
        <taxon>Autobranchia</taxon>
        <taxon>Heteroconchia</taxon>
        <taxon>Euheterodonta</taxon>
        <taxon>Imparidentia</taxon>
        <taxon>Neoheterodontei</taxon>
        <taxon>Myida</taxon>
        <taxon>Myoidea</taxon>
        <taxon>Myidae</taxon>
        <taxon>Mya</taxon>
    </lineage>
</organism>
<gene>
    <name evidence="2" type="ORF">MAR_029335</name>
</gene>
<feature type="region of interest" description="Disordered" evidence="1">
    <location>
        <begin position="67"/>
        <end position="101"/>
    </location>
</feature>
<feature type="compositionally biased region" description="Basic and acidic residues" evidence="1">
    <location>
        <begin position="85"/>
        <end position="95"/>
    </location>
</feature>
<evidence type="ECO:0000256" key="1">
    <source>
        <dbReference type="SAM" id="MobiDB-lite"/>
    </source>
</evidence>
<keyword evidence="3" id="KW-1185">Reference proteome</keyword>
<proteinExistence type="predicted"/>